<name>A0A2M6XTP2_9BACT</name>
<evidence type="ECO:0000313" key="2">
    <source>
        <dbReference type="Proteomes" id="UP000230586"/>
    </source>
</evidence>
<organism evidence="1 2">
    <name type="scientific">Candidatus Kuenenbacteria bacterium CG08_land_8_20_14_0_20_37_23</name>
    <dbReference type="NCBI Taxonomy" id="1974617"/>
    <lineage>
        <taxon>Bacteria</taxon>
        <taxon>Candidatus Kueneniibacteriota</taxon>
    </lineage>
</organism>
<proteinExistence type="predicted"/>
<sequence length="262" mass="27054">MFVAKNKKFRKIIALILVVTTSVLGMPAGVFIESAGAAINKAFNYQGKLMNASGNAVSDASYDIKFVIYDAETGGNCVWTVRGACVAPTAKSITTSGGLFSTLLGEAGDNALPDFSSDVYWIGITVAGDSEMTPRKRIGSVPQAINADHVDSTGYIRINTATTTIPAFSVQNGSGTDSFTIGRSGNATTTGNWTANDTLFVKDGNVGIGLQNPSYPLHISGNAYIAGSATTTGSFYGPGSFVIKENGNVGIGTTAPGSTLHV</sequence>
<protein>
    <submittedName>
        <fullName evidence="1">Uncharacterized protein</fullName>
    </submittedName>
</protein>
<dbReference type="AlphaFoldDB" id="A0A2M6XTP2"/>
<reference evidence="2" key="1">
    <citation type="submission" date="2017-09" db="EMBL/GenBank/DDBJ databases">
        <title>Depth-based differentiation of microbial function through sediment-hosted aquifers and enrichment of novel symbionts in the deep terrestrial subsurface.</title>
        <authorList>
            <person name="Probst A.J."/>
            <person name="Ladd B."/>
            <person name="Jarett J.K."/>
            <person name="Geller-Mcgrath D.E."/>
            <person name="Sieber C.M.K."/>
            <person name="Emerson J.B."/>
            <person name="Anantharaman K."/>
            <person name="Thomas B.C."/>
            <person name="Malmstrom R."/>
            <person name="Stieglmeier M."/>
            <person name="Klingl A."/>
            <person name="Woyke T."/>
            <person name="Ryan C.M."/>
            <person name="Banfield J.F."/>
        </authorList>
    </citation>
    <scope>NUCLEOTIDE SEQUENCE [LARGE SCALE GENOMIC DNA]</scope>
</reference>
<accession>A0A2M6XTP2</accession>
<comment type="caution">
    <text evidence="1">The sequence shown here is derived from an EMBL/GenBank/DDBJ whole genome shotgun (WGS) entry which is preliminary data.</text>
</comment>
<dbReference type="EMBL" id="PEXX01000002">
    <property type="protein sequence ID" value="PIU11018.1"/>
    <property type="molecule type" value="Genomic_DNA"/>
</dbReference>
<evidence type="ECO:0000313" key="1">
    <source>
        <dbReference type="EMBL" id="PIU11018.1"/>
    </source>
</evidence>
<gene>
    <name evidence="1" type="ORF">COT27_00135</name>
</gene>
<dbReference type="Proteomes" id="UP000230586">
    <property type="component" value="Unassembled WGS sequence"/>
</dbReference>
<feature type="non-terminal residue" evidence="1">
    <location>
        <position position="262"/>
    </location>
</feature>